<dbReference type="Pfam" id="PF08639">
    <property type="entry name" value="Sld3_STD"/>
    <property type="match status" value="1"/>
</dbReference>
<dbReference type="EMBL" id="CP138582">
    <property type="protein sequence ID" value="WPG99804.1"/>
    <property type="molecule type" value="Genomic_DNA"/>
</dbReference>
<protein>
    <recommendedName>
        <fullName evidence="2">DNA replication regulator Sld3 C-terminal domain-containing protein</fullName>
    </recommendedName>
</protein>
<feature type="region of interest" description="Disordered" evidence="1">
    <location>
        <begin position="431"/>
        <end position="472"/>
    </location>
</feature>
<evidence type="ECO:0000313" key="4">
    <source>
        <dbReference type="Proteomes" id="UP001303373"/>
    </source>
</evidence>
<dbReference type="InterPro" id="IPR042511">
    <property type="entry name" value="Sld3"/>
</dbReference>
<feature type="region of interest" description="Disordered" evidence="1">
    <location>
        <begin position="329"/>
        <end position="362"/>
    </location>
</feature>
<dbReference type="PANTHER" id="PTHR28067">
    <property type="entry name" value="DNA REPLICATION REGULATOR SLD3"/>
    <property type="match status" value="1"/>
</dbReference>
<reference evidence="3 4" key="1">
    <citation type="submission" date="2023-11" db="EMBL/GenBank/DDBJ databases">
        <title>An acidophilic fungus is an integral part of prey digestion in a carnivorous sundew plant.</title>
        <authorList>
            <person name="Tsai I.J."/>
        </authorList>
    </citation>
    <scope>NUCLEOTIDE SEQUENCE [LARGE SCALE GENOMIC DNA]</scope>
    <source>
        <strain evidence="3">169a</strain>
    </source>
</reference>
<evidence type="ECO:0000313" key="3">
    <source>
        <dbReference type="EMBL" id="WPG99804.1"/>
    </source>
</evidence>
<dbReference type="GO" id="GO:0006270">
    <property type="term" value="P:DNA replication initiation"/>
    <property type="evidence" value="ECO:0007669"/>
    <property type="project" value="InterPro"/>
</dbReference>
<evidence type="ECO:0000259" key="2">
    <source>
        <dbReference type="Pfam" id="PF08639"/>
    </source>
</evidence>
<dbReference type="AlphaFoldDB" id="A0AAQ3R967"/>
<evidence type="ECO:0000256" key="1">
    <source>
        <dbReference type="SAM" id="MobiDB-lite"/>
    </source>
</evidence>
<proteinExistence type="predicted"/>
<feature type="compositionally biased region" description="Polar residues" evidence="1">
    <location>
        <begin position="339"/>
        <end position="352"/>
    </location>
</feature>
<name>A0AAQ3R967_9PEZI</name>
<dbReference type="Gene3D" id="1.20.58.2130">
    <property type="match status" value="1"/>
</dbReference>
<organism evidence="3 4">
    <name type="scientific">Acrodontium crateriforme</name>
    <dbReference type="NCBI Taxonomy" id="150365"/>
    <lineage>
        <taxon>Eukaryota</taxon>
        <taxon>Fungi</taxon>
        <taxon>Dikarya</taxon>
        <taxon>Ascomycota</taxon>
        <taxon>Pezizomycotina</taxon>
        <taxon>Dothideomycetes</taxon>
        <taxon>Dothideomycetidae</taxon>
        <taxon>Mycosphaerellales</taxon>
        <taxon>Teratosphaeriaceae</taxon>
        <taxon>Acrodontium</taxon>
    </lineage>
</organism>
<keyword evidence="4" id="KW-1185">Reference proteome</keyword>
<feature type="domain" description="DNA replication regulator Sld3 C-terminal" evidence="2">
    <location>
        <begin position="158"/>
        <end position="686"/>
    </location>
</feature>
<dbReference type="Proteomes" id="UP001303373">
    <property type="component" value="Chromosome 3"/>
</dbReference>
<gene>
    <name evidence="3" type="ORF">R9X50_00262300</name>
</gene>
<accession>A0AAQ3R967</accession>
<dbReference type="GO" id="GO:0031261">
    <property type="term" value="C:DNA replication preinitiation complex"/>
    <property type="evidence" value="ECO:0007669"/>
    <property type="project" value="TreeGrafter"/>
</dbReference>
<dbReference type="InterPro" id="IPR013948">
    <property type="entry name" value="DNA_replication_reg_Sld3_C"/>
</dbReference>
<dbReference type="PANTHER" id="PTHR28067:SF1">
    <property type="entry name" value="DNA REPLICATION REGULATOR SLD3"/>
    <property type="match status" value="1"/>
</dbReference>
<feature type="region of interest" description="Disordered" evidence="1">
    <location>
        <begin position="752"/>
        <end position="804"/>
    </location>
</feature>
<sequence length="804" mass="89454">MSDRPIRPLEVGGSDPGIACVLIAEESQYDHLYAIEKISHRVYSLCRLVKWVDNKDIIERSRHSSESDEWLPKRRALHSVENARPWWARAAIEVSLSVQEVDHLPELRMNKIQESNTQPTSSSWPRIEVPIPIDTPLQEQAGLESIDQSDIQPPTAQESFQELAKHYMETLYLSRTSLAYFVKGPLSRARAAFSTTSHPSLSVLELVGFLREAVLPSTAMDKKYREGISSIIKELPAVNTESPEKSLKSKKKRKWRTKRDKLGFFVDEKDFVERWWLADDGDDNMNPNESKDAAIQRRSARLRTRETHLQIIFVLEVLALESAGANDNQQVNPAGVEESQASQTQAEDTQANGEGKKSRAKKQQDLKALLETFIDRLCIWQSVEETSPSKNEDAEKNSDASNSDALRSFCIEIIIPFYMSRIPKYAAAANKKLGGPTTSTPAKQKPIGGRKPGEPAFRQAPEKKPRKSLSRVMTDTQLNSTTKPPMLHRSATDTAALHIKEESGTDVPLASIPSRKSRRPVLTARNHASLMQSISTLSRREVDLHAMSAANEAKIKKKADADAKLREALAMIKKPNRALANKEIAESTDLSFAKATAKSRPTTKARPAKTFDIEATPKQSRMIQATPARGRAEMHAEKTALFSSGPSVIPASAQMSPPRRSNLFTIPQTAQKSKRTTANVQETPSRGFAKFMPLGLAHEPGTLPESPIATRRGPDFLQETPVRQTSRDHASALPLSEFEDIDTSVQATPFTKRPAAPTARDPVNHVVEASPEMVRRRPSVEKAQPTPSIYATLGWDDNDYDDLT</sequence>